<reference evidence="17 18" key="1">
    <citation type="submission" date="2018-05" db="EMBL/GenBank/DDBJ databases">
        <title>Genomic Encyclopedia of Type Strains, Phase III (KMG-III): the genomes of soil and plant-associated and newly described type strains.</title>
        <authorList>
            <person name="Whitman W."/>
        </authorList>
    </citation>
    <scope>NUCLEOTIDE SEQUENCE [LARGE SCALE GENOMIC DNA]</scope>
    <source>
        <strain evidence="17 18">CECT 5696</strain>
    </source>
</reference>
<keyword evidence="10" id="KW-0067">ATP-binding</keyword>
<name>A0A2V2Z156_9BACL</name>
<proteinExistence type="predicted"/>
<evidence type="ECO:0000256" key="5">
    <source>
        <dbReference type="ARBA" id="ARBA00022553"/>
    </source>
</evidence>
<keyword evidence="11 14" id="KW-1133">Transmembrane helix</keyword>
<dbReference type="CDD" id="cd06225">
    <property type="entry name" value="HAMP"/>
    <property type="match status" value="1"/>
</dbReference>
<dbReference type="GO" id="GO:0005886">
    <property type="term" value="C:plasma membrane"/>
    <property type="evidence" value="ECO:0007669"/>
    <property type="project" value="UniProtKB-SubCell"/>
</dbReference>
<dbReference type="SMART" id="SM00388">
    <property type="entry name" value="HisKA"/>
    <property type="match status" value="1"/>
</dbReference>
<dbReference type="Proteomes" id="UP000246635">
    <property type="component" value="Unassembled WGS sequence"/>
</dbReference>
<dbReference type="EMBL" id="QGTQ01000002">
    <property type="protein sequence ID" value="PWW07271.1"/>
    <property type="molecule type" value="Genomic_DNA"/>
</dbReference>
<keyword evidence="12" id="KW-0902">Two-component regulatory system</keyword>
<feature type="domain" description="HAMP" evidence="16">
    <location>
        <begin position="173"/>
        <end position="225"/>
    </location>
</feature>
<feature type="transmembrane region" description="Helical" evidence="14">
    <location>
        <begin position="12"/>
        <end position="33"/>
    </location>
</feature>
<dbReference type="PROSITE" id="PS50109">
    <property type="entry name" value="HIS_KIN"/>
    <property type="match status" value="1"/>
</dbReference>
<evidence type="ECO:0000259" key="16">
    <source>
        <dbReference type="PROSITE" id="PS50885"/>
    </source>
</evidence>
<dbReference type="InterPro" id="IPR003661">
    <property type="entry name" value="HisK_dim/P_dom"/>
</dbReference>
<dbReference type="SMART" id="SM00304">
    <property type="entry name" value="HAMP"/>
    <property type="match status" value="1"/>
</dbReference>
<evidence type="ECO:0000256" key="7">
    <source>
        <dbReference type="ARBA" id="ARBA00022692"/>
    </source>
</evidence>
<dbReference type="InterPro" id="IPR005467">
    <property type="entry name" value="His_kinase_dom"/>
</dbReference>
<dbReference type="SUPFAM" id="SSF158472">
    <property type="entry name" value="HAMP domain-like"/>
    <property type="match status" value="1"/>
</dbReference>
<dbReference type="SUPFAM" id="SSF55874">
    <property type="entry name" value="ATPase domain of HSP90 chaperone/DNA topoisomerase II/histidine kinase"/>
    <property type="match status" value="1"/>
</dbReference>
<gene>
    <name evidence="17" type="ORF">DFQ01_102163</name>
</gene>
<evidence type="ECO:0000256" key="13">
    <source>
        <dbReference type="ARBA" id="ARBA00023136"/>
    </source>
</evidence>
<comment type="catalytic activity">
    <reaction evidence="1">
        <text>ATP + protein L-histidine = ADP + protein N-phospho-L-histidine.</text>
        <dbReference type="EC" id="2.7.13.3"/>
    </reaction>
</comment>
<dbReference type="Gene3D" id="3.30.565.10">
    <property type="entry name" value="Histidine kinase-like ATPase, C-terminal domain"/>
    <property type="match status" value="1"/>
</dbReference>
<keyword evidence="13 14" id="KW-0472">Membrane</keyword>
<evidence type="ECO:0000256" key="4">
    <source>
        <dbReference type="ARBA" id="ARBA00022475"/>
    </source>
</evidence>
<dbReference type="AlphaFoldDB" id="A0A2V2Z156"/>
<dbReference type="SUPFAM" id="SSF47384">
    <property type="entry name" value="Homodimeric domain of signal transducing histidine kinase"/>
    <property type="match status" value="1"/>
</dbReference>
<keyword evidence="6" id="KW-0808">Transferase</keyword>
<evidence type="ECO:0000256" key="14">
    <source>
        <dbReference type="SAM" id="Phobius"/>
    </source>
</evidence>
<keyword evidence="4" id="KW-1003">Cell membrane</keyword>
<dbReference type="Gene3D" id="6.10.340.10">
    <property type="match status" value="1"/>
</dbReference>
<evidence type="ECO:0000256" key="11">
    <source>
        <dbReference type="ARBA" id="ARBA00022989"/>
    </source>
</evidence>
<comment type="subcellular location">
    <subcellularLocation>
        <location evidence="2">Cell membrane</location>
        <topology evidence="2">Multi-pass membrane protein</topology>
    </subcellularLocation>
</comment>
<sequence>MRIKSLTMRIWLTVSLFIVSIVLVFLLVFTFVLGNNEEEETRDVFVFAHAVVLNDLQEGPLNDRVVDSMESLPAVHFVYDDKDARITHLTGSESRIDDAIVQNEEALLDRNNGKVRMQSIDHTFYLIQISRMADQAYLISYQALDCNEDMIQIVIAGILIVLFSLPIAKLLANNIGKPLKALESYTKKIANKDWDSELVIKRQDEIGRLASSMKEMKEALRIADEEERKFLQSISHDLKTPVMIISSYAQAIIDGMYDNGAEEPSVIIKAEAVRLEKKIKQILYLNTLDYVMDNDKTSEDVHLDKLLTYLVANFQAVDTELQWELQIEAKPAVMSGNADRLRVSIENVMDNQLRFARKSIQVSLKDAGAYWHIEIRNDGPLLSDEEQKQLFRSFYKGVKGNFGLGLSITRKIVDFYGGAIDVDNRDGYVCFIIQYPKRSS</sequence>
<evidence type="ECO:0000256" key="6">
    <source>
        <dbReference type="ARBA" id="ARBA00022679"/>
    </source>
</evidence>
<evidence type="ECO:0000313" key="18">
    <source>
        <dbReference type="Proteomes" id="UP000246635"/>
    </source>
</evidence>
<evidence type="ECO:0000259" key="15">
    <source>
        <dbReference type="PROSITE" id="PS50109"/>
    </source>
</evidence>
<organism evidence="17 18">
    <name type="scientific">Paenibacillus cellulosilyticus</name>
    <dbReference type="NCBI Taxonomy" id="375489"/>
    <lineage>
        <taxon>Bacteria</taxon>
        <taxon>Bacillati</taxon>
        <taxon>Bacillota</taxon>
        <taxon>Bacilli</taxon>
        <taxon>Bacillales</taxon>
        <taxon>Paenibacillaceae</taxon>
        <taxon>Paenibacillus</taxon>
    </lineage>
</organism>
<evidence type="ECO:0000256" key="8">
    <source>
        <dbReference type="ARBA" id="ARBA00022741"/>
    </source>
</evidence>
<dbReference type="InterPro" id="IPR036890">
    <property type="entry name" value="HATPase_C_sf"/>
</dbReference>
<dbReference type="CDD" id="cd00082">
    <property type="entry name" value="HisKA"/>
    <property type="match status" value="1"/>
</dbReference>
<keyword evidence="9 17" id="KW-0418">Kinase</keyword>
<dbReference type="PROSITE" id="PS50885">
    <property type="entry name" value="HAMP"/>
    <property type="match status" value="1"/>
</dbReference>
<dbReference type="SMART" id="SM00387">
    <property type="entry name" value="HATPase_c"/>
    <property type="match status" value="1"/>
</dbReference>
<feature type="transmembrane region" description="Helical" evidence="14">
    <location>
        <begin position="150"/>
        <end position="172"/>
    </location>
</feature>
<dbReference type="GO" id="GO:0005524">
    <property type="term" value="F:ATP binding"/>
    <property type="evidence" value="ECO:0007669"/>
    <property type="project" value="UniProtKB-KW"/>
</dbReference>
<accession>A0A2V2Z156</accession>
<dbReference type="InterPro" id="IPR003594">
    <property type="entry name" value="HATPase_dom"/>
</dbReference>
<dbReference type="InterPro" id="IPR003660">
    <property type="entry name" value="HAMP_dom"/>
</dbReference>
<dbReference type="RefSeq" id="WP_110042530.1">
    <property type="nucleotide sequence ID" value="NZ_CP054612.1"/>
</dbReference>
<dbReference type="EC" id="2.7.13.3" evidence="3"/>
<keyword evidence="5" id="KW-0597">Phosphoprotein</keyword>
<evidence type="ECO:0000256" key="2">
    <source>
        <dbReference type="ARBA" id="ARBA00004651"/>
    </source>
</evidence>
<dbReference type="GO" id="GO:0000155">
    <property type="term" value="F:phosphorelay sensor kinase activity"/>
    <property type="evidence" value="ECO:0007669"/>
    <property type="project" value="InterPro"/>
</dbReference>
<dbReference type="Pfam" id="PF00512">
    <property type="entry name" value="HisKA"/>
    <property type="match status" value="1"/>
</dbReference>
<keyword evidence="18" id="KW-1185">Reference proteome</keyword>
<dbReference type="OrthoDB" id="9780718at2"/>
<keyword evidence="8" id="KW-0547">Nucleotide-binding</keyword>
<evidence type="ECO:0000256" key="1">
    <source>
        <dbReference type="ARBA" id="ARBA00000085"/>
    </source>
</evidence>
<dbReference type="PANTHER" id="PTHR45528:SF1">
    <property type="entry name" value="SENSOR HISTIDINE KINASE CPXA"/>
    <property type="match status" value="1"/>
</dbReference>
<evidence type="ECO:0000256" key="12">
    <source>
        <dbReference type="ARBA" id="ARBA00023012"/>
    </source>
</evidence>
<dbReference type="Pfam" id="PF02518">
    <property type="entry name" value="HATPase_c"/>
    <property type="match status" value="1"/>
</dbReference>
<comment type="caution">
    <text evidence="17">The sequence shown here is derived from an EMBL/GenBank/DDBJ whole genome shotgun (WGS) entry which is preliminary data.</text>
</comment>
<evidence type="ECO:0000256" key="3">
    <source>
        <dbReference type="ARBA" id="ARBA00012438"/>
    </source>
</evidence>
<protein>
    <recommendedName>
        <fullName evidence="3">histidine kinase</fullName>
        <ecNumber evidence="3">2.7.13.3</ecNumber>
    </recommendedName>
</protein>
<evidence type="ECO:0000256" key="9">
    <source>
        <dbReference type="ARBA" id="ARBA00022777"/>
    </source>
</evidence>
<evidence type="ECO:0000256" key="10">
    <source>
        <dbReference type="ARBA" id="ARBA00022840"/>
    </source>
</evidence>
<dbReference type="InterPro" id="IPR036097">
    <property type="entry name" value="HisK_dim/P_sf"/>
</dbReference>
<dbReference type="InterPro" id="IPR050398">
    <property type="entry name" value="HssS/ArlS-like"/>
</dbReference>
<dbReference type="PANTHER" id="PTHR45528">
    <property type="entry name" value="SENSOR HISTIDINE KINASE CPXA"/>
    <property type="match status" value="1"/>
</dbReference>
<feature type="domain" description="Histidine kinase" evidence="15">
    <location>
        <begin position="233"/>
        <end position="439"/>
    </location>
</feature>
<evidence type="ECO:0000313" key="17">
    <source>
        <dbReference type="EMBL" id="PWW07271.1"/>
    </source>
</evidence>
<dbReference type="Gene3D" id="1.10.287.130">
    <property type="match status" value="1"/>
</dbReference>
<keyword evidence="7 14" id="KW-0812">Transmembrane</keyword>
<dbReference type="Pfam" id="PF00672">
    <property type="entry name" value="HAMP"/>
    <property type="match status" value="1"/>
</dbReference>